<protein>
    <submittedName>
        <fullName evidence="1">2-hydroxyglutaryl-CoA dehydratase</fullName>
    </submittedName>
</protein>
<reference evidence="1" key="1">
    <citation type="submission" date="2022-09" db="EMBL/GenBank/DDBJ databases">
        <title>Culturomic study of gut microbiota in children with autism spectrum disorder.</title>
        <authorList>
            <person name="Efimov B.A."/>
            <person name="Chaplin A.V."/>
            <person name="Sokolova S.R."/>
            <person name="Pikina A.P."/>
            <person name="Korzhanova M."/>
            <person name="Belova V."/>
            <person name="Korostin D."/>
        </authorList>
    </citation>
    <scope>NUCLEOTIDE SEQUENCE</scope>
    <source>
        <strain evidence="1">ASD5510</strain>
    </source>
</reference>
<proteinExistence type="predicted"/>
<name>A0A9J6QV93_9FIRM</name>
<gene>
    <name evidence="1" type="ORF">OBO34_12240</name>
</gene>
<comment type="caution">
    <text evidence="1">The sequence shown here is derived from an EMBL/GenBank/DDBJ whole genome shotgun (WGS) entry which is preliminary data.</text>
</comment>
<dbReference type="PANTHER" id="PTHR32329">
    <property type="entry name" value="BIFUNCTIONAL PROTEIN [INCLUDES 2-HYDROXYACYL-COA DEHYDRATASE (N-TER) AND ITS ACTIVATOR DOMAIN (C_TERM)-RELATED"/>
    <property type="match status" value="1"/>
</dbReference>
<dbReference type="Gene3D" id="3.40.50.11900">
    <property type="match status" value="1"/>
</dbReference>
<evidence type="ECO:0000313" key="2">
    <source>
        <dbReference type="Proteomes" id="UP001065549"/>
    </source>
</evidence>
<sequence length="358" mass="39744">MKVTFPHLGPAYLAAALAFKELGIPAVVPPANSGKTLEKGKSVSPEEMCLPFKFMAGNLIEAYELGARRVIMPATMGPCRLGEYGELLKQVLGRAGYKMEWILMDTPKSIGYKEWLQRLALAGSESDASVLQAIRVLGGSIRLMTSLDRLETKIKARAGYTSHPGECVRLLRSLRRELEVSETLSGARRVIETYERAAKALSHNPECEPIRVLITGEIYTSIESAANQNLEEHLMQMGCSVRRPVNISWWMGHTIRSAFPIRSKGKKSPYLPYSIGGYAKETVEEIWGSKEDGIIQIMPAGCMPEIVAKAASNLVQEKQGVKILHLVFDEMQANAGYETRVEAFVDMLERRKRVFLGN</sequence>
<dbReference type="EMBL" id="JAOSHN010000005">
    <property type="protein sequence ID" value="MCU7379115.1"/>
    <property type="molecule type" value="Genomic_DNA"/>
</dbReference>
<accession>A0A9J6QV93</accession>
<dbReference type="InterPro" id="IPR051805">
    <property type="entry name" value="Dehydratase_Activator_Redct"/>
</dbReference>
<dbReference type="AlphaFoldDB" id="A0A9J6QV93"/>
<keyword evidence="2" id="KW-1185">Reference proteome</keyword>
<dbReference type="PANTHER" id="PTHR32329:SF2">
    <property type="entry name" value="BIFUNCTIONAL PROTEIN [INCLUDES 2-HYDROXYACYL-COA DEHYDRATASE (N-TER) AND ITS ACTIVATOR DOMAIN (C_TERM)"/>
    <property type="match status" value="1"/>
</dbReference>
<evidence type="ECO:0000313" key="1">
    <source>
        <dbReference type="EMBL" id="MCU7379115.1"/>
    </source>
</evidence>
<dbReference type="RefSeq" id="WP_148399181.1">
    <property type="nucleotide sequence ID" value="NZ_JAJAGH010000014.1"/>
</dbReference>
<dbReference type="Proteomes" id="UP001065549">
    <property type="component" value="Unassembled WGS sequence"/>
</dbReference>
<organism evidence="1 2">
    <name type="scientific">Hominibacterium faecale</name>
    <dbReference type="NCBI Taxonomy" id="2839743"/>
    <lineage>
        <taxon>Bacteria</taxon>
        <taxon>Bacillati</taxon>
        <taxon>Bacillota</taxon>
        <taxon>Clostridia</taxon>
        <taxon>Peptostreptococcales</taxon>
        <taxon>Anaerovoracaceae</taxon>
        <taxon>Hominibacterium</taxon>
    </lineage>
</organism>